<dbReference type="Proteomes" id="UP000189464">
    <property type="component" value="Chromosome"/>
</dbReference>
<keyword evidence="4" id="KW-1185">Reference proteome</keyword>
<gene>
    <name evidence="3" type="ORF">B0537_09265</name>
</gene>
<sequence>MFRNDDQPMFNIGVIAELLKVHPETLRIWEKHGLVEPSRRNKQRLYSNNDVKRLQFIHFLINEKGLNIAGVLQIITMYPCWNIKNCNGGAEKGDKVNYNKPCWKEPGTYCYVIEDKADHCSACPHLKDCHENS</sequence>
<dbReference type="STRING" id="1833852.B0537_09265"/>
<dbReference type="EMBL" id="CP019698">
    <property type="protein sequence ID" value="AQS59254.1"/>
    <property type="molecule type" value="Genomic_DNA"/>
</dbReference>
<dbReference type="RefSeq" id="WP_077714324.1">
    <property type="nucleotide sequence ID" value="NZ_CP019698.1"/>
</dbReference>
<dbReference type="InterPro" id="IPR009061">
    <property type="entry name" value="DNA-bd_dom_put_sf"/>
</dbReference>
<dbReference type="InterPro" id="IPR047057">
    <property type="entry name" value="MerR_fam"/>
</dbReference>
<dbReference type="SUPFAM" id="SSF46955">
    <property type="entry name" value="Putative DNA-binding domain"/>
    <property type="match status" value="1"/>
</dbReference>
<dbReference type="CDD" id="cd04767">
    <property type="entry name" value="HTH_HspR-like_MBC"/>
    <property type="match status" value="1"/>
</dbReference>
<reference evidence="3 4" key="1">
    <citation type="journal article" date="2016" name="Int. J. Syst. Evol. Microbiol.">
        <title>Desulfotomaculum ferrireducens sp. nov., a moderately thermophilic sulfate-reducing and dissimilatory Fe(III)-reducing bacterium isolated from compost.</title>
        <authorList>
            <person name="Yang G."/>
            <person name="Guo J."/>
            <person name="Zhuang L."/>
            <person name="Yuan Y."/>
            <person name="Zhou S."/>
        </authorList>
    </citation>
    <scope>NUCLEOTIDE SEQUENCE [LARGE SCALE GENOMIC DNA]</scope>
    <source>
        <strain evidence="3 4">GSS09</strain>
    </source>
</reference>
<protein>
    <submittedName>
        <fullName evidence="3">MerR family transcriptional regulator</fullName>
    </submittedName>
</protein>
<evidence type="ECO:0000313" key="4">
    <source>
        <dbReference type="Proteomes" id="UP000189464"/>
    </source>
</evidence>
<name>A0A1S6IWV4_9FIRM</name>
<dbReference type="Gene3D" id="1.10.1660.10">
    <property type="match status" value="1"/>
</dbReference>
<dbReference type="Pfam" id="PF13411">
    <property type="entry name" value="MerR_1"/>
    <property type="match status" value="1"/>
</dbReference>
<proteinExistence type="predicted"/>
<feature type="domain" description="HTH merR-type" evidence="2">
    <location>
        <begin position="9"/>
        <end position="77"/>
    </location>
</feature>
<accession>A0A1S6IWV4</accession>
<dbReference type="AlphaFoldDB" id="A0A1S6IWV4"/>
<dbReference type="InterPro" id="IPR000551">
    <property type="entry name" value="MerR-type_HTH_dom"/>
</dbReference>
<dbReference type="GO" id="GO:0003677">
    <property type="term" value="F:DNA binding"/>
    <property type="evidence" value="ECO:0007669"/>
    <property type="project" value="UniProtKB-KW"/>
</dbReference>
<keyword evidence="1" id="KW-0238">DNA-binding</keyword>
<dbReference type="PROSITE" id="PS50937">
    <property type="entry name" value="HTH_MERR_2"/>
    <property type="match status" value="1"/>
</dbReference>
<dbReference type="SMART" id="SM00422">
    <property type="entry name" value="HTH_MERR"/>
    <property type="match status" value="1"/>
</dbReference>
<dbReference type="PANTHER" id="PTHR30204:SF58">
    <property type="entry name" value="HTH-TYPE TRANSCRIPTIONAL REGULATOR YFMP"/>
    <property type="match status" value="1"/>
</dbReference>
<dbReference type="PANTHER" id="PTHR30204">
    <property type="entry name" value="REDOX-CYCLING DRUG-SENSING TRANSCRIPTIONAL ACTIVATOR SOXR"/>
    <property type="match status" value="1"/>
</dbReference>
<dbReference type="KEGG" id="dfg:B0537_09265"/>
<evidence type="ECO:0000259" key="2">
    <source>
        <dbReference type="PROSITE" id="PS50937"/>
    </source>
</evidence>
<evidence type="ECO:0000256" key="1">
    <source>
        <dbReference type="ARBA" id="ARBA00023125"/>
    </source>
</evidence>
<evidence type="ECO:0000313" key="3">
    <source>
        <dbReference type="EMBL" id="AQS59254.1"/>
    </source>
</evidence>
<dbReference type="GO" id="GO:0003700">
    <property type="term" value="F:DNA-binding transcription factor activity"/>
    <property type="evidence" value="ECO:0007669"/>
    <property type="project" value="InterPro"/>
</dbReference>
<organism evidence="3 4">
    <name type="scientific">Desulforamulus ferrireducens</name>
    <dbReference type="NCBI Taxonomy" id="1833852"/>
    <lineage>
        <taxon>Bacteria</taxon>
        <taxon>Bacillati</taxon>
        <taxon>Bacillota</taxon>
        <taxon>Clostridia</taxon>
        <taxon>Eubacteriales</taxon>
        <taxon>Peptococcaceae</taxon>
        <taxon>Desulforamulus</taxon>
    </lineage>
</organism>
<dbReference type="OrthoDB" id="9806513at2"/>